<evidence type="ECO:0000313" key="3">
    <source>
        <dbReference type="EMBL" id="KJA30174.1"/>
    </source>
</evidence>
<dbReference type="CDD" id="cd16982">
    <property type="entry name" value="CID_Pcf11"/>
    <property type="match status" value="1"/>
</dbReference>
<evidence type="ECO:0000313" key="4">
    <source>
        <dbReference type="Proteomes" id="UP000054270"/>
    </source>
</evidence>
<dbReference type="GO" id="GO:0031124">
    <property type="term" value="P:mRNA 3'-end processing"/>
    <property type="evidence" value="ECO:0007669"/>
    <property type="project" value="InterPro"/>
</dbReference>
<dbReference type="GO" id="GO:0005737">
    <property type="term" value="C:cytoplasm"/>
    <property type="evidence" value="ECO:0007669"/>
    <property type="project" value="TreeGrafter"/>
</dbReference>
<dbReference type="PROSITE" id="PS51391">
    <property type="entry name" value="CID"/>
    <property type="match status" value="1"/>
</dbReference>
<dbReference type="PANTHER" id="PTHR15921:SF3">
    <property type="entry name" value="PRE-MRNA CLEAVAGE COMPLEX 2 PROTEIN PCF11"/>
    <property type="match status" value="1"/>
</dbReference>
<feature type="compositionally biased region" description="Polar residues" evidence="1">
    <location>
        <begin position="615"/>
        <end position="625"/>
    </location>
</feature>
<dbReference type="InterPro" id="IPR054127">
    <property type="entry name" value="Pcf11_C"/>
</dbReference>
<dbReference type="SUPFAM" id="SSF48464">
    <property type="entry name" value="ENTH/VHS domain"/>
    <property type="match status" value="1"/>
</dbReference>
<dbReference type="Pfam" id="PF21936">
    <property type="entry name" value="Pcf11_C"/>
    <property type="match status" value="1"/>
</dbReference>
<feature type="domain" description="CID" evidence="2">
    <location>
        <begin position="47"/>
        <end position="182"/>
    </location>
</feature>
<dbReference type="Gene3D" id="1.25.40.90">
    <property type="match status" value="1"/>
</dbReference>
<feature type="region of interest" description="Disordered" evidence="1">
    <location>
        <begin position="265"/>
        <end position="291"/>
    </location>
</feature>
<evidence type="ECO:0000259" key="2">
    <source>
        <dbReference type="PROSITE" id="PS51391"/>
    </source>
</evidence>
<dbReference type="GO" id="GO:0006369">
    <property type="term" value="P:termination of RNA polymerase II transcription"/>
    <property type="evidence" value="ECO:0007669"/>
    <property type="project" value="InterPro"/>
</dbReference>
<dbReference type="InterPro" id="IPR006569">
    <property type="entry name" value="CID_dom"/>
</dbReference>
<reference evidence="4" key="1">
    <citation type="submission" date="2014-04" db="EMBL/GenBank/DDBJ databases">
        <title>Evolutionary Origins and Diversification of the Mycorrhizal Mutualists.</title>
        <authorList>
            <consortium name="DOE Joint Genome Institute"/>
            <consortium name="Mycorrhizal Genomics Consortium"/>
            <person name="Kohler A."/>
            <person name="Kuo A."/>
            <person name="Nagy L.G."/>
            <person name="Floudas D."/>
            <person name="Copeland A."/>
            <person name="Barry K.W."/>
            <person name="Cichocki N."/>
            <person name="Veneault-Fourrey C."/>
            <person name="LaButti K."/>
            <person name="Lindquist E.A."/>
            <person name="Lipzen A."/>
            <person name="Lundell T."/>
            <person name="Morin E."/>
            <person name="Murat C."/>
            <person name="Riley R."/>
            <person name="Ohm R."/>
            <person name="Sun H."/>
            <person name="Tunlid A."/>
            <person name="Henrissat B."/>
            <person name="Grigoriev I.V."/>
            <person name="Hibbett D.S."/>
            <person name="Martin F."/>
        </authorList>
    </citation>
    <scope>NUCLEOTIDE SEQUENCE [LARGE SCALE GENOMIC DNA]</scope>
    <source>
        <strain evidence="4">FD-334 SS-4</strain>
    </source>
</reference>
<dbReference type="Proteomes" id="UP000054270">
    <property type="component" value="Unassembled WGS sequence"/>
</dbReference>
<dbReference type="OMA" id="ARSDFAN"/>
<proteinExistence type="predicted"/>
<dbReference type="FunFam" id="1.25.40.90:FF:000016">
    <property type="entry name" value="mRNA cleavage factor complex component Pcf11"/>
    <property type="match status" value="1"/>
</dbReference>
<keyword evidence="4" id="KW-1185">Reference proteome</keyword>
<feature type="compositionally biased region" description="Pro residues" evidence="1">
    <location>
        <begin position="271"/>
        <end position="280"/>
    </location>
</feature>
<sequence>MSLYSQNVYGQPPYGGPSYSSPPSTGVYHHYSQPIPQAPSPTAYQVDCDSFRRDFSSRLSELTFNSRPIIQQLSMFAQEGARFAGIVAQCLEIHIRRVPPWMKLPAFYLLDAISKNVYEPYARHFSSFVVSLFLETYPVVDDNTRGKMEEMLLTWRTGSPAGKELFGIPQQMAIERGVWGAGATSASSNSFYSGAGMITKSQVLSELQFTLGQKERALQANPYDMVSQTHITILHQLRLHVEAGVSQDQLQQILTQLRNMIKSTTQQPVPQLAPQPPAPVPTSNWHPQPHPQPPFPPQIQYVARPSPPVKVEETAVHSLDVKPPVIEPVKPQVKPQTDHFANLLSTLLKAGVVSATATPTGAGATSKEAAMSVDIPKSSDSSDAVIREYRNIILSETINLNYLDSVRSSRIVELLYDRQGLQCRQCGLRFADTQLGKKNQDSHLDMHFRQNRKASENLGRGHSRSWFVGLDDWIQDISDDAKGKGLADPSGTRHPKVAAAAESAKRDADLRAQYVIVPRGDEAQTVSCPICKELLKSEFLEDDEDWVWKNATKKDDKIYHATCYAEAVTSTSTLAARLRNEKANGSRSATPDVLPSNTLLALRTTTPPPLARVSKSPSRSPTQDAKASGTKRKVEDIDPNIPAEANGTPPLKKMALAV</sequence>
<dbReference type="Pfam" id="PF04818">
    <property type="entry name" value="CID"/>
    <property type="match status" value="1"/>
</dbReference>
<organism evidence="3 4">
    <name type="scientific">Hypholoma sublateritium (strain FD-334 SS-4)</name>
    <dbReference type="NCBI Taxonomy" id="945553"/>
    <lineage>
        <taxon>Eukaryota</taxon>
        <taxon>Fungi</taxon>
        <taxon>Dikarya</taxon>
        <taxon>Basidiomycota</taxon>
        <taxon>Agaricomycotina</taxon>
        <taxon>Agaricomycetes</taxon>
        <taxon>Agaricomycetidae</taxon>
        <taxon>Agaricales</taxon>
        <taxon>Agaricineae</taxon>
        <taxon>Strophariaceae</taxon>
        <taxon>Hypholoma</taxon>
    </lineage>
</organism>
<dbReference type="AlphaFoldDB" id="A0A0D2PH70"/>
<dbReference type="STRING" id="945553.A0A0D2PH70"/>
<evidence type="ECO:0000256" key="1">
    <source>
        <dbReference type="SAM" id="MobiDB-lite"/>
    </source>
</evidence>
<dbReference type="PANTHER" id="PTHR15921">
    <property type="entry name" value="PRE-MRNA CLEAVAGE COMPLEX II"/>
    <property type="match status" value="1"/>
</dbReference>
<accession>A0A0D2PH70</accession>
<gene>
    <name evidence="3" type="ORF">HYPSUDRAFT_32276</name>
</gene>
<dbReference type="EMBL" id="KN817518">
    <property type="protein sequence ID" value="KJA30174.1"/>
    <property type="molecule type" value="Genomic_DNA"/>
</dbReference>
<dbReference type="GO" id="GO:0005849">
    <property type="term" value="C:mRNA cleavage factor complex"/>
    <property type="evidence" value="ECO:0007669"/>
    <property type="project" value="TreeGrafter"/>
</dbReference>
<protein>
    <recommendedName>
        <fullName evidence="2">CID domain-containing protein</fullName>
    </recommendedName>
</protein>
<dbReference type="SMART" id="SM00582">
    <property type="entry name" value="RPR"/>
    <property type="match status" value="1"/>
</dbReference>
<dbReference type="GO" id="GO:0003729">
    <property type="term" value="F:mRNA binding"/>
    <property type="evidence" value="ECO:0007669"/>
    <property type="project" value="InterPro"/>
</dbReference>
<dbReference type="InterPro" id="IPR047415">
    <property type="entry name" value="Pcf11_CID"/>
</dbReference>
<dbReference type="GO" id="GO:0000993">
    <property type="term" value="F:RNA polymerase II complex binding"/>
    <property type="evidence" value="ECO:0007669"/>
    <property type="project" value="InterPro"/>
</dbReference>
<dbReference type="InterPro" id="IPR045154">
    <property type="entry name" value="PCF11-like"/>
</dbReference>
<dbReference type="OrthoDB" id="2129491at2759"/>
<name>A0A0D2PH70_HYPSF</name>
<feature type="region of interest" description="Disordered" evidence="1">
    <location>
        <begin position="601"/>
        <end position="658"/>
    </location>
</feature>
<dbReference type="InterPro" id="IPR008942">
    <property type="entry name" value="ENTH_VHS"/>
</dbReference>